<feature type="transmembrane region" description="Helical" evidence="1">
    <location>
        <begin position="499"/>
        <end position="521"/>
    </location>
</feature>
<gene>
    <name evidence="2" type="ORF">THRCLA_11318</name>
</gene>
<feature type="transmembrane region" description="Helical" evidence="1">
    <location>
        <begin position="471"/>
        <end position="493"/>
    </location>
</feature>
<feature type="transmembrane region" description="Helical" evidence="1">
    <location>
        <begin position="1302"/>
        <end position="1323"/>
    </location>
</feature>
<dbReference type="EMBL" id="JNBS01004875">
    <property type="protein sequence ID" value="OQR81884.1"/>
    <property type="molecule type" value="Genomic_DNA"/>
</dbReference>
<keyword evidence="1" id="KW-0812">Transmembrane</keyword>
<organism evidence="2 3">
    <name type="scientific">Thraustotheca clavata</name>
    <dbReference type="NCBI Taxonomy" id="74557"/>
    <lineage>
        <taxon>Eukaryota</taxon>
        <taxon>Sar</taxon>
        <taxon>Stramenopiles</taxon>
        <taxon>Oomycota</taxon>
        <taxon>Saprolegniomycetes</taxon>
        <taxon>Saprolegniales</taxon>
        <taxon>Achlyaceae</taxon>
        <taxon>Thraustotheca</taxon>
    </lineage>
</organism>
<evidence type="ECO:0000313" key="3">
    <source>
        <dbReference type="Proteomes" id="UP000243217"/>
    </source>
</evidence>
<accession>A0A1V9Y865</accession>
<dbReference type="Proteomes" id="UP000243217">
    <property type="component" value="Unassembled WGS sequence"/>
</dbReference>
<name>A0A1V9Y865_9STRA</name>
<feature type="transmembrane region" description="Helical" evidence="1">
    <location>
        <begin position="1187"/>
        <end position="1212"/>
    </location>
</feature>
<keyword evidence="1" id="KW-0472">Membrane</keyword>
<feature type="transmembrane region" description="Helical" evidence="1">
    <location>
        <begin position="1357"/>
        <end position="1377"/>
    </location>
</feature>
<feature type="transmembrane region" description="Helical" evidence="1">
    <location>
        <begin position="363"/>
        <end position="389"/>
    </location>
</feature>
<proteinExistence type="predicted"/>
<dbReference type="OrthoDB" id="79012at2759"/>
<feature type="transmembrane region" description="Helical" evidence="1">
    <location>
        <begin position="326"/>
        <end position="351"/>
    </location>
</feature>
<sequence>VTIHQVAQKYRGLSVWSLVNAYPGVWNDLWECQAVGCSLIRGANNYSDQVKLNWEVTDLGIPVGKPLADLIDANFGQFGSIDIYLGEKPTSLEFYYLAYRNFVITSLMNHELSSKYMNITQLSLDIAPLAWRGENMTYYTGNPMCLSSIPKTFVQSQFSFYDACTTQTQSQITLTRASLLFSLISMHITSNESFSSLTTLCSQCFTLREKEMCDVRIKNAMDIIAVSDIQFYDGKQLMNAMKLLNLTMIQFASNASKPTFLTQSVVATNDPWSFFGWSMVYDWLQGDREVFKFESDQGLYLLITDYNEPAQFPANPLELTQYACTYIWMILVYSSILMVCVVLIIILTTIATKDERCGLDLVLFHRVASIVWVGRPFLALRGFSALVLLSTSPLDFMSENGISKFVVKPRSTIEAMVFASEATWITYVIVDLILPLTQHHAATYAPTSAFMAWITMVAIEISSPFVATASINQTCSIVTLGLSATCSGGVVQIGSVSRFIILCLINILSVFTALCYTLVFVKSTNVSMDLKKYDMMPAAAVSFFHWDNGSCFRSPVKQIMAGMLPFKKIVFHINLWQLINPKTLNTLQSKLSIPNMSAQVPWQFGIWEAGGIVYVIMSVIGSYTYIYVSSTVMSNDFWWDSFNSSGHQTFLATLFTNQLQVTGSATNLDLTNFQYADNTNLYNTIDTVLHVPTLYATMIQDEVNTLSNVIQGIRQMDGCKVPWIASYFCYVDFNKSWEMALSTHRQQQCALLDMDNGAVYLESYLRNVNWEEYNYCWLTSLEIGVLSFLRSSIQGQLWIQSITKNLLPVSAEVDYWNQKGITKFITQWQNYKALGVIESFSIRNAFGLSYPITLKYSNCSRHTNMQTSFKMQWPLASQFWAIATNGSLMSGASLVRQSPRYAFANTTMLDVLTENMTVVAPLDIGFVIIQNTIGPFGEVMMRRIAYPAILLTWYKTIQSLTFKSILQANSSSFATLSSIAASTMLNTAPKSCGQNKFLGGDITCPTQTVPSTLAIFYSIQGVCVSQKQDAIMASGLMGTQVLLSVGPKYDIKQACKESVMGTMPNCLSLFLQSKNFVSEQFTQEQWNFTMSLSESTKSYFQQQLPVVITQYMQNGNDTFLLQGKLFDSLDIDYHLYGWLYLLEWLSGVREVVQFSGVNGSIIALSGRNAINSGPINRLEVPVNVAIFFRYVLLYVSTVLLLVALLACIYIAFSRCCIEGFNMLALNRVTGLVWIGRALLFLRGVTAICLLSTSKLALQQSNGFYYLVEQSQSYVASIMAAGEVTWLVYLLNDCFSVITREYTQIYADHSCIAVWLATAIWSLFGPIRHEANIYRTCTAVTIDEEIMCHAGEVAIGSFNRFCGLIGLSGALVLITFCLQRCRHSYVRDITHPIHLLHATALYHYNRERWTFNDIYYIDRASAAFNGLISWPWNEENMAVLDIKTWRMFFRPYKSSSLTKPAHLCTAIPLDD</sequence>
<feature type="non-terminal residue" evidence="2">
    <location>
        <position position="1"/>
    </location>
</feature>
<protein>
    <submittedName>
        <fullName evidence="2">Uncharacterized protein</fullName>
    </submittedName>
</protein>
<feature type="transmembrane region" description="Helical" evidence="1">
    <location>
        <begin position="1272"/>
        <end position="1290"/>
    </location>
</feature>
<feature type="transmembrane region" description="Helical" evidence="1">
    <location>
        <begin position="1233"/>
        <end position="1252"/>
    </location>
</feature>
<evidence type="ECO:0000256" key="1">
    <source>
        <dbReference type="SAM" id="Phobius"/>
    </source>
</evidence>
<comment type="caution">
    <text evidence="2">The sequence shown here is derived from an EMBL/GenBank/DDBJ whole genome shotgun (WGS) entry which is preliminary data.</text>
</comment>
<evidence type="ECO:0000313" key="2">
    <source>
        <dbReference type="EMBL" id="OQR81884.1"/>
    </source>
</evidence>
<keyword evidence="1" id="KW-1133">Transmembrane helix</keyword>
<reference evidence="2 3" key="1">
    <citation type="journal article" date="2014" name="Genome Biol. Evol.">
        <title>The secreted proteins of Achlya hypogyna and Thraustotheca clavata identify the ancestral oomycete secretome and reveal gene acquisitions by horizontal gene transfer.</title>
        <authorList>
            <person name="Misner I."/>
            <person name="Blouin N."/>
            <person name="Leonard G."/>
            <person name="Richards T.A."/>
            <person name="Lane C.E."/>
        </authorList>
    </citation>
    <scope>NUCLEOTIDE SEQUENCE [LARGE SCALE GENOMIC DNA]</scope>
    <source>
        <strain evidence="2 3">ATCC 34112</strain>
    </source>
</reference>
<keyword evidence="3" id="KW-1185">Reference proteome</keyword>
<feature type="transmembrane region" description="Helical" evidence="1">
    <location>
        <begin position="606"/>
        <end position="628"/>
    </location>
</feature>